<gene>
    <name evidence="3" type="ORF">DAKH74_012670</name>
</gene>
<evidence type="ECO:0000259" key="2">
    <source>
        <dbReference type="Pfam" id="PF08241"/>
    </source>
</evidence>
<keyword evidence="4" id="KW-1185">Reference proteome</keyword>
<reference evidence="3 4" key="1">
    <citation type="journal article" date="2023" name="Elife">
        <title>Identification of key yeast species and microbe-microbe interactions impacting larval growth of Drosophila in the wild.</title>
        <authorList>
            <person name="Mure A."/>
            <person name="Sugiura Y."/>
            <person name="Maeda R."/>
            <person name="Honda K."/>
            <person name="Sakurai N."/>
            <person name="Takahashi Y."/>
            <person name="Watada M."/>
            <person name="Katoh T."/>
            <person name="Gotoh A."/>
            <person name="Gotoh Y."/>
            <person name="Taniguchi I."/>
            <person name="Nakamura K."/>
            <person name="Hayashi T."/>
            <person name="Katayama T."/>
            <person name="Uemura T."/>
            <person name="Hattori Y."/>
        </authorList>
    </citation>
    <scope>NUCLEOTIDE SEQUENCE [LARGE SCALE GENOMIC DNA]</scope>
    <source>
        <strain evidence="3 4">KH-74</strain>
    </source>
</reference>
<proteinExistence type="predicted"/>
<feature type="region of interest" description="Disordered" evidence="1">
    <location>
        <begin position="1"/>
        <end position="38"/>
    </location>
</feature>
<feature type="domain" description="Methyltransferase type 11" evidence="2">
    <location>
        <begin position="691"/>
        <end position="734"/>
    </location>
</feature>
<evidence type="ECO:0000313" key="3">
    <source>
        <dbReference type="EMBL" id="GMM54651.1"/>
    </source>
</evidence>
<feature type="region of interest" description="Disordered" evidence="1">
    <location>
        <begin position="189"/>
        <end position="232"/>
    </location>
</feature>
<accession>A0AAV5RU04</accession>
<feature type="region of interest" description="Disordered" evidence="1">
    <location>
        <begin position="502"/>
        <end position="578"/>
    </location>
</feature>
<feature type="compositionally biased region" description="Basic residues" evidence="1">
    <location>
        <begin position="509"/>
        <end position="519"/>
    </location>
</feature>
<evidence type="ECO:0000256" key="1">
    <source>
        <dbReference type="SAM" id="MobiDB-lite"/>
    </source>
</evidence>
<dbReference type="AlphaFoldDB" id="A0AAV5RU04"/>
<dbReference type="InterPro" id="IPR029063">
    <property type="entry name" value="SAM-dependent_MTases_sf"/>
</dbReference>
<feature type="region of interest" description="Disordered" evidence="1">
    <location>
        <begin position="646"/>
        <end position="669"/>
    </location>
</feature>
<feature type="compositionally biased region" description="Pro residues" evidence="1">
    <location>
        <begin position="568"/>
        <end position="578"/>
    </location>
</feature>
<dbReference type="GO" id="GO:0008757">
    <property type="term" value="F:S-adenosylmethionine-dependent methyltransferase activity"/>
    <property type="evidence" value="ECO:0007669"/>
    <property type="project" value="InterPro"/>
</dbReference>
<dbReference type="EMBL" id="BTGD01000003">
    <property type="protein sequence ID" value="GMM54651.1"/>
    <property type="molecule type" value="Genomic_DNA"/>
</dbReference>
<protein>
    <recommendedName>
        <fullName evidence="2">Methyltransferase type 11 domain-containing protein</fullName>
    </recommendedName>
</protein>
<dbReference type="Proteomes" id="UP001377567">
    <property type="component" value="Unassembled WGS sequence"/>
</dbReference>
<sequence length="881" mass="97986">MHGTSNNGPSAAPRDPGTGSSAGGMDPRTPGPFVEQMYDFDTVYAGGAAQPTNTEPSGETASPVVAYQPMRRLGSIHSRTSEIAETQMGAKKWDWNTLPSASKDRSPIDTERRTSASIIGGAPVCNIAQVSIDGEMKAIRYDPRYNRRLAQMDLFLRFNTETTQRDSLVHAKRRLKSYVKYFSRRGSSASLTSMDRRSNSHPGILQPQDRSPRASMSRPVHPRHGSLASNERHMSLNAGVSLDSSPYDQQAMEIIQLWSYQVETYFSQTNSLLFSADVTQNLVNRRSQRRKSTPNSFEDSMMMTSAAAAAGSSAAMRGTESTLSGTTMAPSMQTGTSHNTYLSPEGALLDPLEEIDVLLLRPLVTEEIGWQLAFNEPQLTVADYELNIGPWKEASEKSNDDLLRFMEGNDEHYRYNDGAVIETTEARIRYIDTLNAPRYLLDVMNRRLADYTNHNSISQELQARTKHFSSVADDVNSLTRSEHSMDFSRDTSDALSIKSYAAPSGIPEKKKKKSSKSKKGGGFVNFFRRKHTSSVPPPQQQAVASPQVGGNGLAADDPLSVHSTTPDIPSPRFLPTPPSFAFEKPLSNPPTFDSIDSSINKGNSINEHEPQNVWLENHYCEILSNYRKVDMPTQYYFPRNKATGLTPELSPNSQEALQHESSQESFSSNERINHPVATNLGNYGRELLQLKLPFRDNSVPSILCPWIWTTLTRTKWGNLLREIKRCLQPGGYVLAIATDLRVSNSDYSSAETNGTKFKTSIERNAMFDTLAIEAMNKGLHLFPTKHLAKKFKECGFVNIKTTTLSMKSGDLKSNMGCINEFMIALLWHLITGSRIARGDANDNSDLDGLVERFIKEHWEKVDNNAGCLRTTFIVAQTPKTQ</sequence>
<dbReference type="InterPro" id="IPR013216">
    <property type="entry name" value="Methyltransf_11"/>
</dbReference>
<dbReference type="SUPFAM" id="SSF53335">
    <property type="entry name" value="S-adenosyl-L-methionine-dependent methyltransferases"/>
    <property type="match status" value="1"/>
</dbReference>
<comment type="caution">
    <text evidence="3">The sequence shown here is derived from an EMBL/GenBank/DDBJ whole genome shotgun (WGS) entry which is preliminary data.</text>
</comment>
<name>A0AAV5RU04_MAUHU</name>
<dbReference type="Pfam" id="PF08241">
    <property type="entry name" value="Methyltransf_11"/>
    <property type="match status" value="1"/>
</dbReference>
<evidence type="ECO:0000313" key="4">
    <source>
        <dbReference type="Proteomes" id="UP001377567"/>
    </source>
</evidence>
<dbReference type="Gene3D" id="3.40.50.150">
    <property type="entry name" value="Vaccinia Virus protein VP39"/>
    <property type="match status" value="1"/>
</dbReference>
<organism evidence="3 4">
    <name type="scientific">Maudiozyma humilis</name>
    <name type="common">Sour dough yeast</name>
    <name type="synonym">Kazachstania humilis</name>
    <dbReference type="NCBI Taxonomy" id="51915"/>
    <lineage>
        <taxon>Eukaryota</taxon>
        <taxon>Fungi</taxon>
        <taxon>Dikarya</taxon>
        <taxon>Ascomycota</taxon>
        <taxon>Saccharomycotina</taxon>
        <taxon>Saccharomycetes</taxon>
        <taxon>Saccharomycetales</taxon>
        <taxon>Saccharomycetaceae</taxon>
        <taxon>Maudiozyma</taxon>
    </lineage>
</organism>